<dbReference type="RefSeq" id="WP_305024306.1">
    <property type="nucleotide sequence ID" value="NZ_JAUQTB010000005.1"/>
</dbReference>
<dbReference type="PANTHER" id="PTHR43155:SF2">
    <property type="entry name" value="CYCLIC DI-GMP PHOSPHODIESTERASE PA4108"/>
    <property type="match status" value="1"/>
</dbReference>
<keyword evidence="3" id="KW-1185">Reference proteome</keyword>
<dbReference type="SUPFAM" id="SSF109604">
    <property type="entry name" value="HD-domain/PDEase-like"/>
    <property type="match status" value="1"/>
</dbReference>
<keyword evidence="2" id="KW-0378">Hydrolase</keyword>
<reference evidence="2 3" key="1">
    <citation type="submission" date="2023-07" db="EMBL/GenBank/DDBJ databases">
        <title>Paenibacillus sp. JX-17 nov. isolated from soil.</title>
        <authorList>
            <person name="Wan Y."/>
            <person name="Liu B."/>
        </authorList>
    </citation>
    <scope>NUCLEOTIDE SEQUENCE [LARGE SCALE GENOMIC DNA]</scope>
    <source>
        <strain evidence="2 3">JX-17</strain>
    </source>
</reference>
<dbReference type="PROSITE" id="PS51832">
    <property type="entry name" value="HD_GYP"/>
    <property type="match status" value="1"/>
</dbReference>
<dbReference type="Pfam" id="PF13487">
    <property type="entry name" value="HD_5"/>
    <property type="match status" value="1"/>
</dbReference>
<dbReference type="PANTHER" id="PTHR43155">
    <property type="entry name" value="CYCLIC DI-GMP PHOSPHODIESTERASE PA4108-RELATED"/>
    <property type="match status" value="1"/>
</dbReference>
<gene>
    <name evidence="2" type="ORF">Q5741_11830</name>
</gene>
<name>A0ABT9CGQ2_9BACL</name>
<feature type="domain" description="HD-GYP" evidence="1">
    <location>
        <begin position="118"/>
        <end position="313"/>
    </location>
</feature>
<sequence>MANPYDELVGRVLKENINDASGVLLVSKGTALSRSHVNKLKNFKIEIEDIKCALSRELEESQAAHKQSDQPVVQFTTQDTRELINKTEVYLQDIDRIIQDQGAIPVSEIEEKLIPAITEATNSRSLFGLLSELKEKEDYRYKQSIGVAVTATKLGKQLRLNQHELKLLTTAATLYDMGSLKLPSSLINKPDKLTFHEQEIMKQHTVWGYDLIQNSDVDPRVALVALQHHERENGSGYPNGLKGEQIDPLSKIVALADVYVAMISERPYRPPFPFYEVVQHIHNGIIQNIYDSQTGLTLLASLMNGQLGCEVVLSNYQRGQIVMVHPNYPTRPLIALSETEFLDLSKDKGISIKEIVG</sequence>
<evidence type="ECO:0000313" key="2">
    <source>
        <dbReference type="EMBL" id="MDO7907107.1"/>
    </source>
</evidence>
<organism evidence="2 3">
    <name type="scientific">Paenibacillus lacisoli</name>
    <dbReference type="NCBI Taxonomy" id="3064525"/>
    <lineage>
        <taxon>Bacteria</taxon>
        <taxon>Bacillati</taxon>
        <taxon>Bacillota</taxon>
        <taxon>Bacilli</taxon>
        <taxon>Bacillales</taxon>
        <taxon>Paenibacillaceae</taxon>
        <taxon>Paenibacillus</taxon>
    </lineage>
</organism>
<accession>A0ABT9CGQ2</accession>
<dbReference type="EMBL" id="JAUQTB010000005">
    <property type="protein sequence ID" value="MDO7907107.1"/>
    <property type="molecule type" value="Genomic_DNA"/>
</dbReference>
<dbReference type="InterPro" id="IPR037522">
    <property type="entry name" value="HD_GYP_dom"/>
</dbReference>
<evidence type="ECO:0000259" key="1">
    <source>
        <dbReference type="PROSITE" id="PS51832"/>
    </source>
</evidence>
<dbReference type="InterPro" id="IPR003607">
    <property type="entry name" value="HD/PDEase_dom"/>
</dbReference>
<dbReference type="Gene3D" id="1.10.3210.10">
    <property type="entry name" value="Hypothetical protein af1432"/>
    <property type="match status" value="1"/>
</dbReference>
<dbReference type="CDD" id="cd00077">
    <property type="entry name" value="HDc"/>
    <property type="match status" value="1"/>
</dbReference>
<dbReference type="Proteomes" id="UP001240171">
    <property type="component" value="Unassembled WGS sequence"/>
</dbReference>
<dbReference type="GO" id="GO:0016787">
    <property type="term" value="F:hydrolase activity"/>
    <property type="evidence" value="ECO:0007669"/>
    <property type="project" value="UniProtKB-KW"/>
</dbReference>
<dbReference type="EC" id="3.1.4.-" evidence="2"/>
<evidence type="ECO:0000313" key="3">
    <source>
        <dbReference type="Proteomes" id="UP001240171"/>
    </source>
</evidence>
<comment type="caution">
    <text evidence="2">The sequence shown here is derived from an EMBL/GenBank/DDBJ whole genome shotgun (WGS) entry which is preliminary data.</text>
</comment>
<protein>
    <submittedName>
        <fullName evidence="2">HD-GYP domain-containing protein</fullName>
        <ecNumber evidence="2">3.1.4.-</ecNumber>
    </submittedName>
</protein>
<proteinExistence type="predicted"/>